<protein>
    <submittedName>
        <fullName evidence="2">Uncharacterized protein</fullName>
    </submittedName>
</protein>
<dbReference type="EMBL" id="OZ020097">
    <property type="protein sequence ID" value="CAK9269667.1"/>
    <property type="molecule type" value="Genomic_DNA"/>
</dbReference>
<dbReference type="Proteomes" id="UP001497444">
    <property type="component" value="Chromosome 2"/>
</dbReference>
<evidence type="ECO:0000313" key="2">
    <source>
        <dbReference type="EMBL" id="CAK9269667.1"/>
    </source>
</evidence>
<keyword evidence="1" id="KW-0472">Membrane</keyword>
<keyword evidence="1" id="KW-0812">Transmembrane</keyword>
<evidence type="ECO:0000256" key="1">
    <source>
        <dbReference type="SAM" id="Phobius"/>
    </source>
</evidence>
<sequence>MAVSNAAIFGKAAHSGAGRLLTWEAATSSRFPGPACRRGVVTGPVIFAVLILVQCFPVGNIWLDVP</sequence>
<organism evidence="2 3">
    <name type="scientific">Sphagnum jensenii</name>
    <dbReference type="NCBI Taxonomy" id="128206"/>
    <lineage>
        <taxon>Eukaryota</taxon>
        <taxon>Viridiplantae</taxon>
        <taxon>Streptophyta</taxon>
        <taxon>Embryophyta</taxon>
        <taxon>Bryophyta</taxon>
        <taxon>Sphagnophytina</taxon>
        <taxon>Sphagnopsida</taxon>
        <taxon>Sphagnales</taxon>
        <taxon>Sphagnaceae</taxon>
        <taxon>Sphagnum</taxon>
    </lineage>
</organism>
<keyword evidence="3" id="KW-1185">Reference proteome</keyword>
<keyword evidence="1" id="KW-1133">Transmembrane helix</keyword>
<evidence type="ECO:0000313" key="3">
    <source>
        <dbReference type="Proteomes" id="UP001497444"/>
    </source>
</evidence>
<feature type="transmembrane region" description="Helical" evidence="1">
    <location>
        <begin position="40"/>
        <end position="63"/>
    </location>
</feature>
<proteinExistence type="predicted"/>
<accession>A0ABP0WWB0</accession>
<gene>
    <name evidence="2" type="ORF">CSSPJE1EN1_LOCUS15145</name>
</gene>
<reference evidence="2 3" key="1">
    <citation type="submission" date="2024-02" db="EMBL/GenBank/DDBJ databases">
        <authorList>
            <consortium name="ELIXIR-Norway"/>
            <consortium name="Elixir Norway"/>
        </authorList>
    </citation>
    <scope>NUCLEOTIDE SEQUENCE [LARGE SCALE GENOMIC DNA]</scope>
</reference>
<name>A0ABP0WWB0_9BRYO</name>